<proteinExistence type="predicted"/>
<dbReference type="Proteomes" id="UP000186607">
    <property type="component" value="Unassembled WGS sequence"/>
</dbReference>
<dbReference type="InterPro" id="IPR005653">
    <property type="entry name" value="OstA-like_N"/>
</dbReference>
<feature type="region of interest" description="Disordered" evidence="1">
    <location>
        <begin position="22"/>
        <end position="79"/>
    </location>
</feature>
<organism evidence="4 5">
    <name type="scientific">Deinococcus marmoris</name>
    <dbReference type="NCBI Taxonomy" id="249408"/>
    <lineage>
        <taxon>Bacteria</taxon>
        <taxon>Thermotogati</taxon>
        <taxon>Deinococcota</taxon>
        <taxon>Deinococci</taxon>
        <taxon>Deinococcales</taxon>
        <taxon>Deinococcaceae</taxon>
        <taxon>Deinococcus</taxon>
    </lineage>
</organism>
<evidence type="ECO:0000256" key="1">
    <source>
        <dbReference type="SAM" id="MobiDB-lite"/>
    </source>
</evidence>
<protein>
    <recommendedName>
        <fullName evidence="3">Organic solvent tolerance-like N-terminal domain-containing protein</fullName>
    </recommendedName>
</protein>
<name>A0A1U7NWT3_9DEIO</name>
<sequence length="376" mass="39114">MAITLALAVGAALPMWVLAQDASPATPTPAVPPAQTQPQPAAPAADPASPDQTVPTETDTPGAENASLDLVRKSDKDGKERRIRIVRTGISDDTGIFAVCSPQEDDPEDAPNLAVFSETGSGGVRITIDKNVIRVPLAVVTQQQPKEGQDGSDGRVDASAGTARFLDTVPADAKDRLTRCGVEASPKPAPDTVFVTQGKTELQGQKLVYDETDGIARIDGPVTFKRANEKDPLTGSSERIEVNVDDEKTTLVGNVVLNSEGGRVSRAGRVEYDDAANLARLIGTPEQPAVSIKGGDTLRAGTILYDLDKNEVYAVKSEGGTITGEFVEEGDTPGTGTTSAPATAPGTLPGTRPLPPRNPSEDPNGSPLNPSDPTSP</sequence>
<feature type="chain" id="PRO_5010561974" description="Organic solvent tolerance-like N-terminal domain-containing protein" evidence="2">
    <location>
        <begin position="20"/>
        <end position="376"/>
    </location>
</feature>
<dbReference type="Gene3D" id="2.60.450.10">
    <property type="entry name" value="Lipopolysaccharide (LPS) transport protein A like domain"/>
    <property type="match status" value="1"/>
</dbReference>
<keyword evidence="2" id="KW-0732">Signal</keyword>
<dbReference type="STRING" id="249408.BOO71_0008890"/>
<keyword evidence="5" id="KW-1185">Reference proteome</keyword>
<dbReference type="Pfam" id="PF03968">
    <property type="entry name" value="LptD_N"/>
    <property type="match status" value="1"/>
</dbReference>
<dbReference type="EMBL" id="MSTI01000102">
    <property type="protein sequence ID" value="OLV17385.1"/>
    <property type="molecule type" value="Genomic_DNA"/>
</dbReference>
<accession>A0A1U7NWT3</accession>
<evidence type="ECO:0000259" key="3">
    <source>
        <dbReference type="Pfam" id="PF03968"/>
    </source>
</evidence>
<gene>
    <name evidence="4" type="ORF">BOO71_0008890</name>
</gene>
<feature type="region of interest" description="Disordered" evidence="1">
    <location>
        <begin position="321"/>
        <end position="376"/>
    </location>
</feature>
<feature type="signal peptide" evidence="2">
    <location>
        <begin position="1"/>
        <end position="19"/>
    </location>
</feature>
<feature type="compositionally biased region" description="Low complexity" evidence="1">
    <location>
        <begin position="33"/>
        <end position="53"/>
    </location>
</feature>
<feature type="domain" description="Organic solvent tolerance-like N-terminal" evidence="3">
    <location>
        <begin position="193"/>
        <end position="274"/>
    </location>
</feature>
<dbReference type="RefSeq" id="WP_254843181.1">
    <property type="nucleotide sequence ID" value="NZ_MSTI01000102.1"/>
</dbReference>
<feature type="compositionally biased region" description="Polar residues" evidence="1">
    <location>
        <begin position="361"/>
        <end position="376"/>
    </location>
</feature>
<comment type="caution">
    <text evidence="4">The sequence shown here is derived from an EMBL/GenBank/DDBJ whole genome shotgun (WGS) entry which is preliminary data.</text>
</comment>
<evidence type="ECO:0000313" key="4">
    <source>
        <dbReference type="EMBL" id="OLV17385.1"/>
    </source>
</evidence>
<evidence type="ECO:0000256" key="2">
    <source>
        <dbReference type="SAM" id="SignalP"/>
    </source>
</evidence>
<reference evidence="4 5" key="1">
    <citation type="submission" date="2017-01" db="EMBL/GenBank/DDBJ databases">
        <title>Genome Analysis of Deinococcus marmoris KOPRI26562.</title>
        <authorList>
            <person name="Kim J.H."/>
            <person name="Oh H.-M."/>
        </authorList>
    </citation>
    <scope>NUCLEOTIDE SEQUENCE [LARGE SCALE GENOMIC DNA]</scope>
    <source>
        <strain evidence="4 5">KOPRI26562</strain>
    </source>
</reference>
<dbReference type="AlphaFoldDB" id="A0A1U7NWT3"/>
<feature type="compositionally biased region" description="Basic and acidic residues" evidence="1">
    <location>
        <begin position="70"/>
        <end position="79"/>
    </location>
</feature>
<evidence type="ECO:0000313" key="5">
    <source>
        <dbReference type="Proteomes" id="UP000186607"/>
    </source>
</evidence>
<feature type="compositionally biased region" description="Low complexity" evidence="1">
    <location>
        <begin position="332"/>
        <end position="351"/>
    </location>
</feature>